<evidence type="ECO:0000256" key="1">
    <source>
        <dbReference type="SAM" id="MobiDB-lite"/>
    </source>
</evidence>
<comment type="caution">
    <text evidence="4">The sequence shown here is derived from an EMBL/GenBank/DDBJ whole genome shotgun (WGS) entry which is preliminary data.</text>
</comment>
<dbReference type="PROSITE" id="PS51791">
    <property type="entry name" value="HSAC2"/>
    <property type="match status" value="1"/>
</dbReference>
<dbReference type="OrthoDB" id="405996at2759"/>
<dbReference type="Proteomes" id="UP001055219">
    <property type="component" value="Unassembled WGS sequence"/>
</dbReference>
<name>A0A9Q0BDB9_9HYPO</name>
<dbReference type="GeneID" id="75830469"/>
<dbReference type="PROSITE" id="PS50275">
    <property type="entry name" value="SAC"/>
    <property type="match status" value="1"/>
</dbReference>
<dbReference type="AlphaFoldDB" id="A0A9Q0BDB9"/>
<dbReference type="GO" id="GO:0046856">
    <property type="term" value="P:phosphatidylinositol dephosphorylation"/>
    <property type="evidence" value="ECO:0007669"/>
    <property type="project" value="TreeGrafter"/>
</dbReference>
<accession>A0A9Q0BDB9</accession>
<dbReference type="EMBL" id="JAGIXG020000019">
    <property type="protein sequence ID" value="KAI6781712.1"/>
    <property type="molecule type" value="Genomic_DNA"/>
</dbReference>
<dbReference type="GO" id="GO:0005783">
    <property type="term" value="C:endoplasmic reticulum"/>
    <property type="evidence" value="ECO:0007669"/>
    <property type="project" value="TreeGrafter"/>
</dbReference>
<sequence>MKFENVSLLLSTLRDKLEEFGSTIVQRGQVVEKQKGVVRTNCMDCLDRTNVCQSSFARHVLDMQLKAEGFDMDAQVDQQTTWFNTLWADNGDAVSKQYASTAAMKGDYTRTKKRDYRGALNDLSLSLARFYSGMVNDYFSQTAIDFLLGNVNERVFEEFEADMMTKDPAISVAKLREQAIELCQKRVVADESEEVHGAWALISPHVSDTIKSLPMEEVVLLLTDAALYVCRFDWNMDKVSSFERVDLRNITGIKLGTYITSIVSPSHMDASKNVGFVVAYQPGKADVVRTNTRTSSTRGEIAPIKDPEPGNEKNRPLNLVDFFTYKAQPPAEKKLAFKAPYVNSSTTVSTEHETELQQITTIASEIARLTKESRLYKRGEEHQELIQKEDIISLEEAKKNTGLLEQLGHSIKRLVWA</sequence>
<feature type="domain" description="SAC" evidence="2">
    <location>
        <begin position="1"/>
        <end position="100"/>
    </location>
</feature>
<protein>
    <submittedName>
        <fullName evidence="4">Phosphatidylinositide phosphatase-like protein</fullName>
    </submittedName>
</protein>
<dbReference type="GO" id="GO:0043812">
    <property type="term" value="F:phosphatidylinositol-4-phosphate phosphatase activity"/>
    <property type="evidence" value="ECO:0007669"/>
    <property type="project" value="TreeGrafter"/>
</dbReference>
<organism evidence="4 5">
    <name type="scientific">Emericellopsis cladophorae</name>
    <dbReference type="NCBI Taxonomy" id="2686198"/>
    <lineage>
        <taxon>Eukaryota</taxon>
        <taxon>Fungi</taxon>
        <taxon>Dikarya</taxon>
        <taxon>Ascomycota</taxon>
        <taxon>Pezizomycotina</taxon>
        <taxon>Sordariomycetes</taxon>
        <taxon>Hypocreomycetidae</taxon>
        <taxon>Hypocreales</taxon>
        <taxon>Bionectriaceae</taxon>
        <taxon>Emericellopsis</taxon>
    </lineage>
</organism>
<dbReference type="InterPro" id="IPR034753">
    <property type="entry name" value="hSac2"/>
</dbReference>
<reference evidence="4" key="1">
    <citation type="journal article" date="2021" name="J Fungi (Basel)">
        <title>Genomic and Metabolomic Analyses of the Marine Fungus Emericellopsis cladophorae: Insights into Saltwater Adaptability Mechanisms and Its Biosynthetic Potential.</title>
        <authorList>
            <person name="Goncalves M.F.M."/>
            <person name="Hilario S."/>
            <person name="Van de Peer Y."/>
            <person name="Esteves A.C."/>
            <person name="Alves A."/>
        </authorList>
    </citation>
    <scope>NUCLEOTIDE SEQUENCE</scope>
    <source>
        <strain evidence="4">MUM 19.33</strain>
    </source>
</reference>
<feature type="compositionally biased region" description="Basic and acidic residues" evidence="1">
    <location>
        <begin position="303"/>
        <end position="313"/>
    </location>
</feature>
<reference evidence="4" key="2">
    <citation type="submission" date="2022-07" db="EMBL/GenBank/DDBJ databases">
        <authorList>
            <person name="Goncalves M.F.M."/>
            <person name="Hilario S."/>
            <person name="Van De Peer Y."/>
            <person name="Esteves A.C."/>
            <person name="Alves A."/>
        </authorList>
    </citation>
    <scope>NUCLEOTIDE SEQUENCE</scope>
    <source>
        <strain evidence="4">MUM 19.33</strain>
    </source>
</reference>
<dbReference type="PANTHER" id="PTHR45662">
    <property type="entry name" value="PHOSPHATIDYLINOSITIDE PHOSPHATASE SAC1"/>
    <property type="match status" value="1"/>
</dbReference>
<dbReference type="RefSeq" id="XP_051362568.1">
    <property type="nucleotide sequence ID" value="XM_051506174.1"/>
</dbReference>
<proteinExistence type="predicted"/>
<evidence type="ECO:0000259" key="2">
    <source>
        <dbReference type="PROSITE" id="PS50275"/>
    </source>
</evidence>
<evidence type="ECO:0000313" key="4">
    <source>
        <dbReference type="EMBL" id="KAI6781712.1"/>
    </source>
</evidence>
<feature type="domain" description="HSac2" evidence="3">
    <location>
        <begin position="170"/>
        <end position="320"/>
    </location>
</feature>
<dbReference type="PANTHER" id="PTHR45662:SF7">
    <property type="entry name" value="SACI DOMAIN PROTEIN (AFU_ORTHOLOGUE AFUA_1G15890)"/>
    <property type="match status" value="1"/>
</dbReference>
<feature type="region of interest" description="Disordered" evidence="1">
    <location>
        <begin position="290"/>
        <end position="313"/>
    </location>
</feature>
<dbReference type="Pfam" id="PF12456">
    <property type="entry name" value="hSac2"/>
    <property type="match status" value="1"/>
</dbReference>
<dbReference type="InterPro" id="IPR022158">
    <property type="entry name" value="Inositol_phosphatase"/>
</dbReference>
<keyword evidence="5" id="KW-1185">Reference proteome</keyword>
<evidence type="ECO:0000259" key="3">
    <source>
        <dbReference type="PROSITE" id="PS51791"/>
    </source>
</evidence>
<gene>
    <name evidence="4" type="ORF">J7T54_003978</name>
</gene>
<dbReference type="InterPro" id="IPR002013">
    <property type="entry name" value="SAC_dom"/>
</dbReference>
<evidence type="ECO:0000313" key="5">
    <source>
        <dbReference type="Proteomes" id="UP001055219"/>
    </source>
</evidence>